<accession>A0ABR7IUJ7</accession>
<evidence type="ECO:0000313" key="3">
    <source>
        <dbReference type="EMBL" id="MBC5833450.1"/>
    </source>
</evidence>
<proteinExistence type="predicted"/>
<keyword evidence="1" id="KW-0732">Signal</keyword>
<reference evidence="3 4" key="1">
    <citation type="submission" date="2020-08" db="EMBL/GenBank/DDBJ databases">
        <title>Description of novel Flavobacterium F-408 isolate.</title>
        <authorList>
            <person name="Saticioglu I.B."/>
            <person name="Duman M."/>
            <person name="Altun S."/>
        </authorList>
    </citation>
    <scope>NUCLEOTIDE SEQUENCE [LARGE SCALE GENOMIC DNA]</scope>
    <source>
        <strain evidence="3 4">F-408</strain>
    </source>
</reference>
<feature type="domain" description="Cytochrome C Planctomycete-type" evidence="2">
    <location>
        <begin position="50"/>
        <end position="94"/>
    </location>
</feature>
<dbReference type="PROSITE" id="PS51257">
    <property type="entry name" value="PROKAR_LIPOPROTEIN"/>
    <property type="match status" value="1"/>
</dbReference>
<gene>
    <name evidence="3" type="ORF">H8R27_00990</name>
</gene>
<evidence type="ECO:0000313" key="4">
    <source>
        <dbReference type="Proteomes" id="UP000605990"/>
    </source>
</evidence>
<organism evidence="3 4">
    <name type="scientific">Flavobacterium bernardetii</name>
    <dbReference type="NCBI Taxonomy" id="2813823"/>
    <lineage>
        <taxon>Bacteria</taxon>
        <taxon>Pseudomonadati</taxon>
        <taxon>Bacteroidota</taxon>
        <taxon>Flavobacteriia</taxon>
        <taxon>Flavobacteriales</taxon>
        <taxon>Flavobacteriaceae</taxon>
        <taxon>Flavobacterium</taxon>
    </lineage>
</organism>
<comment type="caution">
    <text evidence="3">The sequence shown here is derived from an EMBL/GenBank/DDBJ whole genome shotgun (WGS) entry which is preliminary data.</text>
</comment>
<sequence>MKKAKYLIILSVFSGISCSNNSEDDLTTPINSGEITTYNNYVKSVIDNNCISCHGATSPYGGLTLTTYNQVKNAVLNNNLLDRINSNDASSVMPTSGKLPENTLLKISDWNTDGLLE</sequence>
<dbReference type="Proteomes" id="UP000605990">
    <property type="component" value="Unassembled WGS sequence"/>
</dbReference>
<evidence type="ECO:0000259" key="2">
    <source>
        <dbReference type="Pfam" id="PF07635"/>
    </source>
</evidence>
<keyword evidence="4" id="KW-1185">Reference proteome</keyword>
<dbReference type="InterPro" id="IPR011429">
    <property type="entry name" value="Cyt_c_Planctomycete-type"/>
</dbReference>
<evidence type="ECO:0000256" key="1">
    <source>
        <dbReference type="SAM" id="SignalP"/>
    </source>
</evidence>
<dbReference type="Pfam" id="PF07635">
    <property type="entry name" value="PSCyt1"/>
    <property type="match status" value="1"/>
</dbReference>
<name>A0ABR7IUJ7_9FLAO</name>
<dbReference type="EMBL" id="JACRUN010000001">
    <property type="protein sequence ID" value="MBC5833450.1"/>
    <property type="molecule type" value="Genomic_DNA"/>
</dbReference>
<feature type="signal peptide" evidence="1">
    <location>
        <begin position="1"/>
        <end position="22"/>
    </location>
</feature>
<dbReference type="RefSeq" id="WP_166124702.1">
    <property type="nucleotide sequence ID" value="NZ_JAANOQ010000001.1"/>
</dbReference>
<protein>
    <recommendedName>
        <fullName evidence="2">Cytochrome C Planctomycete-type domain-containing protein</fullName>
    </recommendedName>
</protein>
<feature type="chain" id="PRO_5046500717" description="Cytochrome C Planctomycete-type domain-containing protein" evidence="1">
    <location>
        <begin position="23"/>
        <end position="117"/>
    </location>
</feature>